<dbReference type="GO" id="GO:0030246">
    <property type="term" value="F:carbohydrate binding"/>
    <property type="evidence" value="ECO:0007669"/>
    <property type="project" value="InterPro"/>
</dbReference>
<dbReference type="InterPro" id="IPR017853">
    <property type="entry name" value="GH"/>
</dbReference>
<dbReference type="GO" id="GO:0004553">
    <property type="term" value="F:hydrolase activity, hydrolyzing O-glycosyl compounds"/>
    <property type="evidence" value="ECO:0007669"/>
    <property type="project" value="InterPro"/>
</dbReference>
<feature type="region of interest" description="Disordered" evidence="1">
    <location>
        <begin position="466"/>
        <end position="515"/>
    </location>
</feature>
<proteinExistence type="predicted"/>
<name>A0A5A5TIT1_9CHLR</name>
<dbReference type="Gene3D" id="3.20.20.80">
    <property type="entry name" value="Glycosidases"/>
    <property type="match status" value="1"/>
</dbReference>
<sequence length="637" mass="69182">MRITRKWYVFLTVFILLGFVTGLALTVHFTTLAYAHHRTIPIAIAPSIDSKAVPMGSTEIASNYFAPYIDISADTGGKTLTQLVQESGVKYFTLSFIEAANGCTPEWGGANVTLDNDNNPQNGTAVIANTVKQQIADLQNAGGNVVISFGGESADNTQNGELGQACTDATSLEQAYQSVVDHYNIDHIDFDIEGKVSTDLLANARRDQAIKQLVQIEKNKGINLSVSFTVPVVKEGLVNDSNSSYPSDGLDVVQSAISDQVPVNVFNIMTMYYGSECNNCDMGNVAGQSADAVAKQLSVFYSQNGQTLTQSQIYRQIGITPIIDNPTGVVASESSISTSGTQELLQYAQSQHIGELSMWDFKRDMQHQFAYSKILTAFSDNQSQNLNQDQNQNTNQKQKQKQGQSLDQGQQKRKHQHYAQAQSNVKAWASDNTLYNPGDRVSYKGHVWLCKQQIWGQAQWTPDAPGIQGQYWIQDDSSGSDSNPNNTTTPNNNPTVEPTTSPSNSSSASTTTTTTDGKRLKVMVTFYNDIGAMADGQQTHRGACAVYSAQFKLGTTFDLYASATATTPAYHCTAEDTGTEVCSNHVDVFLPLSTSTLMQMGAPSMYLQLTGVNQTVVQEAADNHPNSMGCETGHNPQ</sequence>
<protein>
    <recommendedName>
        <fullName evidence="4">GH18 domain-containing protein</fullName>
    </recommendedName>
</protein>
<evidence type="ECO:0008006" key="4">
    <source>
        <dbReference type="Google" id="ProtNLM"/>
    </source>
</evidence>
<dbReference type="SUPFAM" id="SSF51445">
    <property type="entry name" value="(Trans)glycosidases"/>
    <property type="match status" value="1"/>
</dbReference>
<comment type="caution">
    <text evidence="2">The sequence shown here is derived from an EMBL/GenBank/DDBJ whole genome shotgun (WGS) entry which is preliminary data.</text>
</comment>
<dbReference type="PANTHER" id="PTHR42976">
    <property type="entry name" value="BIFUNCTIONAL CHITINASE/LYSOZYME-RELATED"/>
    <property type="match status" value="1"/>
</dbReference>
<dbReference type="PANTHER" id="PTHR42976:SF1">
    <property type="entry name" value="GH18 DOMAIN-CONTAINING PROTEIN-RELATED"/>
    <property type="match status" value="1"/>
</dbReference>
<accession>A0A5A5TIT1</accession>
<evidence type="ECO:0000256" key="1">
    <source>
        <dbReference type="SAM" id="MobiDB-lite"/>
    </source>
</evidence>
<dbReference type="OrthoDB" id="139764at2"/>
<feature type="compositionally biased region" description="Low complexity" evidence="1">
    <location>
        <begin position="384"/>
        <end position="409"/>
    </location>
</feature>
<dbReference type="Gene3D" id="2.10.10.20">
    <property type="entry name" value="Carbohydrate-binding module superfamily 5/12"/>
    <property type="match status" value="1"/>
</dbReference>
<dbReference type="InterPro" id="IPR036573">
    <property type="entry name" value="CBM_sf_5/12"/>
</dbReference>
<feature type="region of interest" description="Disordered" evidence="1">
    <location>
        <begin position="384"/>
        <end position="424"/>
    </location>
</feature>
<organism evidence="2 3">
    <name type="scientific">Dictyobacter arantiisoli</name>
    <dbReference type="NCBI Taxonomy" id="2014874"/>
    <lineage>
        <taxon>Bacteria</taxon>
        <taxon>Bacillati</taxon>
        <taxon>Chloroflexota</taxon>
        <taxon>Ktedonobacteria</taxon>
        <taxon>Ktedonobacterales</taxon>
        <taxon>Dictyobacteraceae</taxon>
        <taxon>Dictyobacter</taxon>
    </lineage>
</organism>
<dbReference type="EMBL" id="BIXY01000096">
    <property type="protein sequence ID" value="GCF11135.1"/>
    <property type="molecule type" value="Genomic_DNA"/>
</dbReference>
<evidence type="ECO:0000313" key="2">
    <source>
        <dbReference type="EMBL" id="GCF11135.1"/>
    </source>
</evidence>
<dbReference type="InterPro" id="IPR052750">
    <property type="entry name" value="GH18_Chitinase"/>
</dbReference>
<feature type="compositionally biased region" description="Low complexity" evidence="1">
    <location>
        <begin position="477"/>
        <end position="515"/>
    </location>
</feature>
<reference evidence="2 3" key="1">
    <citation type="submission" date="2019-01" db="EMBL/GenBank/DDBJ databases">
        <title>Draft genome sequence of Dictyobacter sp. Uno17.</title>
        <authorList>
            <person name="Wang C.M."/>
            <person name="Zheng Y."/>
            <person name="Sakai Y."/>
            <person name="Abe K."/>
            <person name="Yokota A."/>
            <person name="Yabe S."/>
        </authorList>
    </citation>
    <scope>NUCLEOTIDE SEQUENCE [LARGE SCALE GENOMIC DNA]</scope>
    <source>
        <strain evidence="2 3">Uno17</strain>
    </source>
</reference>
<dbReference type="Proteomes" id="UP000322530">
    <property type="component" value="Unassembled WGS sequence"/>
</dbReference>
<dbReference type="SUPFAM" id="SSF51055">
    <property type="entry name" value="Carbohydrate binding domain"/>
    <property type="match status" value="1"/>
</dbReference>
<keyword evidence="3" id="KW-1185">Reference proteome</keyword>
<dbReference type="GO" id="GO:0005576">
    <property type="term" value="C:extracellular region"/>
    <property type="evidence" value="ECO:0007669"/>
    <property type="project" value="InterPro"/>
</dbReference>
<dbReference type="GO" id="GO:0005975">
    <property type="term" value="P:carbohydrate metabolic process"/>
    <property type="evidence" value="ECO:0007669"/>
    <property type="project" value="InterPro"/>
</dbReference>
<gene>
    <name evidence="2" type="ORF">KDI_46990</name>
</gene>
<evidence type="ECO:0000313" key="3">
    <source>
        <dbReference type="Proteomes" id="UP000322530"/>
    </source>
</evidence>
<dbReference type="RefSeq" id="WP_149403980.1">
    <property type="nucleotide sequence ID" value="NZ_BIXY01000096.1"/>
</dbReference>
<dbReference type="AlphaFoldDB" id="A0A5A5TIT1"/>
<dbReference type="CDD" id="cd12214">
    <property type="entry name" value="ChiA1_BD"/>
    <property type="match status" value="1"/>
</dbReference>